<name>A0ABU4I0R0_9ACTN</name>
<protein>
    <submittedName>
        <fullName evidence="9">PspC domain-containing protein</fullName>
    </submittedName>
</protein>
<feature type="transmembrane region" description="Helical" evidence="7">
    <location>
        <begin position="243"/>
        <end position="263"/>
    </location>
</feature>
<dbReference type="EMBL" id="JAWSTH010000109">
    <property type="protein sequence ID" value="MDW5597904.1"/>
    <property type="molecule type" value="Genomic_DNA"/>
</dbReference>
<accession>A0ABU4I0R0</accession>
<proteinExistence type="predicted"/>
<evidence type="ECO:0000313" key="9">
    <source>
        <dbReference type="EMBL" id="MDW5597904.1"/>
    </source>
</evidence>
<evidence type="ECO:0000256" key="3">
    <source>
        <dbReference type="ARBA" id="ARBA00022692"/>
    </source>
</evidence>
<comment type="subcellular location">
    <subcellularLocation>
        <location evidence="1">Cell membrane</location>
        <topology evidence="1">Single-pass membrane protein</topology>
    </subcellularLocation>
</comment>
<feature type="transmembrane region" description="Helical" evidence="7">
    <location>
        <begin position="40"/>
        <end position="66"/>
    </location>
</feature>
<evidence type="ECO:0000256" key="4">
    <source>
        <dbReference type="ARBA" id="ARBA00022989"/>
    </source>
</evidence>
<keyword evidence="3 7" id="KW-0812">Transmembrane</keyword>
<dbReference type="PANTHER" id="PTHR33885:SF3">
    <property type="entry name" value="PHAGE SHOCK PROTEIN C"/>
    <property type="match status" value="1"/>
</dbReference>
<evidence type="ECO:0000256" key="1">
    <source>
        <dbReference type="ARBA" id="ARBA00004162"/>
    </source>
</evidence>
<dbReference type="InterPro" id="IPR007168">
    <property type="entry name" value="Phageshock_PspC_N"/>
</dbReference>
<feature type="transmembrane region" description="Helical" evidence="7">
    <location>
        <begin position="213"/>
        <end position="231"/>
    </location>
</feature>
<feature type="domain" description="Phage shock protein PspC N-terminal" evidence="8">
    <location>
        <begin position="12"/>
        <end position="68"/>
    </location>
</feature>
<keyword evidence="5 7" id="KW-0472">Membrane</keyword>
<dbReference type="Pfam" id="PF04024">
    <property type="entry name" value="PspC"/>
    <property type="match status" value="1"/>
</dbReference>
<dbReference type="RefSeq" id="WP_318600374.1">
    <property type="nucleotide sequence ID" value="NZ_JAWSTH010000109.1"/>
</dbReference>
<sequence length="443" mass="44575">MSTSENSTNGPRRLQRSRDDRVIAGVCAGVARYANVDATIVRVAAVALLAFGGFGAFAYLAAWLLVPEQGQTKPLLGRGDQGRGVQVAGIVVLSIVAVATVGAWADFGFVFDGWPLLLLVTGGAVVWFLSERGDPLPESNAGGGVASATPGASATATSAAPGATSSGTGAPGDDDPTLVADPAGGGDGAGDGLPPEDAPQPQPSRPRRDRGSWAVTFFAVGGVCLALGAAAGLEAADVIELGWAGFLALTVVLTGVALVASAFFGGARGLIPVGLLLAVVLGGAVAAGFSLNGGIGERTYRIADGDELRGRYELGVGHLELDLRDIELAPGITHVTTDLDVGMIEIVAPDARFAGEAVDPDRDGRGDGGLDLRRTIVVGSGDRTLEIEAHVGAGAIGVERRDGGDWEWSSAAPGKAPAAAGRRCLGLGFATVQPACEGGRDEA</sequence>
<feature type="transmembrane region" description="Helical" evidence="7">
    <location>
        <begin position="87"/>
        <end position="107"/>
    </location>
</feature>
<evidence type="ECO:0000256" key="7">
    <source>
        <dbReference type="SAM" id="Phobius"/>
    </source>
</evidence>
<evidence type="ECO:0000313" key="10">
    <source>
        <dbReference type="Proteomes" id="UP001284601"/>
    </source>
</evidence>
<evidence type="ECO:0000259" key="8">
    <source>
        <dbReference type="Pfam" id="PF04024"/>
    </source>
</evidence>
<keyword evidence="4 7" id="KW-1133">Transmembrane helix</keyword>
<feature type="transmembrane region" description="Helical" evidence="7">
    <location>
        <begin position="270"/>
        <end position="291"/>
    </location>
</feature>
<feature type="region of interest" description="Disordered" evidence="6">
    <location>
        <begin position="139"/>
        <end position="209"/>
    </location>
</feature>
<comment type="caution">
    <text evidence="9">The sequence shown here is derived from an EMBL/GenBank/DDBJ whole genome shotgun (WGS) entry which is preliminary data.</text>
</comment>
<gene>
    <name evidence="9" type="ORF">R7226_26355</name>
</gene>
<evidence type="ECO:0000256" key="2">
    <source>
        <dbReference type="ARBA" id="ARBA00022475"/>
    </source>
</evidence>
<evidence type="ECO:0000256" key="5">
    <source>
        <dbReference type="ARBA" id="ARBA00023136"/>
    </source>
</evidence>
<keyword evidence="2" id="KW-1003">Cell membrane</keyword>
<reference evidence="10" key="1">
    <citation type="submission" date="2023-07" db="EMBL/GenBank/DDBJ databases">
        <title>Conexibacter stalactiti sp. nov., isolated from stalactites in a lava cave and emended description of the genus Conexibacter.</title>
        <authorList>
            <person name="Lee S.D."/>
        </authorList>
    </citation>
    <scope>NUCLEOTIDE SEQUENCE [LARGE SCALE GENOMIC DNA]</scope>
    <source>
        <strain evidence="10">KCTC 39840</strain>
    </source>
</reference>
<evidence type="ECO:0000256" key="6">
    <source>
        <dbReference type="SAM" id="MobiDB-lite"/>
    </source>
</evidence>
<keyword evidence="10" id="KW-1185">Reference proteome</keyword>
<dbReference type="PANTHER" id="PTHR33885">
    <property type="entry name" value="PHAGE SHOCK PROTEIN C"/>
    <property type="match status" value="1"/>
</dbReference>
<organism evidence="9 10">
    <name type="scientific">Conexibacter stalactiti</name>
    <dbReference type="NCBI Taxonomy" id="1940611"/>
    <lineage>
        <taxon>Bacteria</taxon>
        <taxon>Bacillati</taxon>
        <taxon>Actinomycetota</taxon>
        <taxon>Thermoleophilia</taxon>
        <taxon>Solirubrobacterales</taxon>
        <taxon>Conexibacteraceae</taxon>
        <taxon>Conexibacter</taxon>
    </lineage>
</organism>
<reference evidence="9 10" key="2">
    <citation type="submission" date="2023-10" db="EMBL/GenBank/DDBJ databases">
        <authorList>
            <person name="Han X.F."/>
        </authorList>
    </citation>
    <scope>NUCLEOTIDE SEQUENCE [LARGE SCALE GENOMIC DNA]</scope>
    <source>
        <strain evidence="9 10">KCTC 39840</strain>
    </source>
</reference>
<feature type="transmembrane region" description="Helical" evidence="7">
    <location>
        <begin position="113"/>
        <end position="130"/>
    </location>
</feature>
<dbReference type="Proteomes" id="UP001284601">
    <property type="component" value="Unassembled WGS sequence"/>
</dbReference>
<dbReference type="InterPro" id="IPR052027">
    <property type="entry name" value="PspC"/>
</dbReference>
<feature type="compositionally biased region" description="Low complexity" evidence="6">
    <location>
        <begin position="146"/>
        <end position="168"/>
    </location>
</feature>